<proteinExistence type="predicted"/>
<keyword evidence="2" id="KW-0645">Protease</keyword>
<comment type="caution">
    <text evidence="2">The sequence shown here is derived from an EMBL/GenBank/DDBJ whole genome shotgun (WGS) entry which is preliminary data.</text>
</comment>
<dbReference type="EMBL" id="SETE01000008">
    <property type="protein sequence ID" value="RYM31436.1"/>
    <property type="molecule type" value="Genomic_DNA"/>
</dbReference>
<organism evidence="2 3">
    <name type="scientific">Brumimicrobium glaciale</name>
    <dbReference type="NCBI Taxonomy" id="200475"/>
    <lineage>
        <taxon>Bacteria</taxon>
        <taxon>Pseudomonadati</taxon>
        <taxon>Bacteroidota</taxon>
        <taxon>Flavobacteriia</taxon>
        <taxon>Flavobacteriales</taxon>
        <taxon>Crocinitomicaceae</taxon>
        <taxon>Brumimicrobium</taxon>
    </lineage>
</organism>
<dbReference type="AlphaFoldDB" id="A0A4V1WEZ7"/>
<dbReference type="Gene3D" id="2.60.40.1120">
    <property type="entry name" value="Carboxypeptidase-like, regulatory domain"/>
    <property type="match status" value="1"/>
</dbReference>
<dbReference type="Proteomes" id="UP000293952">
    <property type="component" value="Unassembled WGS sequence"/>
</dbReference>
<evidence type="ECO:0000256" key="1">
    <source>
        <dbReference type="SAM" id="SignalP"/>
    </source>
</evidence>
<keyword evidence="2" id="KW-0121">Carboxypeptidase</keyword>
<feature type="signal peptide" evidence="1">
    <location>
        <begin position="1"/>
        <end position="22"/>
    </location>
</feature>
<name>A0A4V1WEZ7_9FLAO</name>
<dbReference type="GO" id="GO:0004180">
    <property type="term" value="F:carboxypeptidase activity"/>
    <property type="evidence" value="ECO:0007669"/>
    <property type="project" value="UniProtKB-KW"/>
</dbReference>
<reference evidence="2 3" key="1">
    <citation type="submission" date="2019-02" db="EMBL/GenBank/DDBJ databases">
        <title>Genome sequence of the sea-ice species Brumimicrobium glaciale.</title>
        <authorList>
            <person name="Bowman J.P."/>
        </authorList>
    </citation>
    <scope>NUCLEOTIDE SEQUENCE [LARGE SCALE GENOMIC DNA]</scope>
    <source>
        <strain evidence="2 3">IC156</strain>
    </source>
</reference>
<dbReference type="PROSITE" id="PS51257">
    <property type="entry name" value="PROKAR_LIPOPROTEIN"/>
    <property type="match status" value="1"/>
</dbReference>
<evidence type="ECO:0000313" key="3">
    <source>
        <dbReference type="Proteomes" id="UP000293952"/>
    </source>
</evidence>
<keyword evidence="3" id="KW-1185">Reference proteome</keyword>
<keyword evidence="1" id="KW-0732">Signal</keyword>
<gene>
    <name evidence="2" type="ORF">ERX46_16130</name>
</gene>
<dbReference type="SUPFAM" id="SSF117074">
    <property type="entry name" value="Hypothetical protein PA1324"/>
    <property type="match status" value="1"/>
</dbReference>
<feature type="chain" id="PRO_5020745930" evidence="1">
    <location>
        <begin position="23"/>
        <end position="126"/>
    </location>
</feature>
<dbReference type="OrthoDB" id="1492833at2"/>
<sequence>MKKYSIIFLVSLLALFSCKKEAGEGGRSSITGKVFMSDKSGNNQGEYFIPDYDVFIIYGEDNETYDEDMKTNYDGSFEFKNLREGTYKVYSYSEVSTNPSGLEPVFKSVTLGKKETKDIGTIEVSK</sequence>
<evidence type="ECO:0000313" key="2">
    <source>
        <dbReference type="EMBL" id="RYM31436.1"/>
    </source>
</evidence>
<accession>A0A4V1WEZ7</accession>
<protein>
    <submittedName>
        <fullName evidence="2">Carboxypeptidase regulatory-like domain-containing protein</fullName>
    </submittedName>
</protein>
<dbReference type="RefSeq" id="WP_130094900.1">
    <property type="nucleotide sequence ID" value="NZ_SETE01000008.1"/>
</dbReference>
<keyword evidence="2" id="KW-0378">Hydrolase</keyword>